<feature type="transmembrane region" description="Helical" evidence="1">
    <location>
        <begin position="74"/>
        <end position="93"/>
    </location>
</feature>
<gene>
    <name evidence="2" type="ORF">brsh051_23590</name>
</gene>
<dbReference type="EMBL" id="AP028056">
    <property type="protein sequence ID" value="BEH03078.1"/>
    <property type="molecule type" value="Genomic_DNA"/>
</dbReference>
<reference evidence="2" key="1">
    <citation type="journal article" date="2024" name="Int. J. Syst. Evol. Microbiol.">
        <title>Brooklawnia propionicigenes sp. nov., a facultatively anaerobic, propionate-producing bacterium isolated from a methanogenic reactor treating waste from cattle farms.</title>
        <authorList>
            <person name="Akita Y."/>
            <person name="Ueki A."/>
            <person name="Tonouchi A."/>
            <person name="Sugawara Y."/>
            <person name="Honma S."/>
            <person name="Kaku N."/>
            <person name="Ueki K."/>
        </authorList>
    </citation>
    <scope>NUCLEOTIDE SEQUENCE</scope>
    <source>
        <strain evidence="2">SH051</strain>
    </source>
</reference>
<sequence length="135" mass="14728">MRLRPIDLVDVFVYLVVLGVFSELFPRVISETFLLALLTAVLLKVVLELVLVVKKRVVARIRAAPTPVGRVVNALSLVLVMAGSKFLVLELTALAFGDFVQLGGFFSVTALILTLMLARAGMRYLLARTDQEVAG</sequence>
<keyword evidence="3" id="KW-1185">Reference proteome</keyword>
<keyword evidence="1" id="KW-0472">Membrane</keyword>
<protein>
    <submittedName>
        <fullName evidence="2">Uncharacterized protein</fullName>
    </submittedName>
</protein>
<keyword evidence="1" id="KW-0812">Transmembrane</keyword>
<evidence type="ECO:0000313" key="3">
    <source>
        <dbReference type="Proteomes" id="UP001431656"/>
    </source>
</evidence>
<evidence type="ECO:0000313" key="2">
    <source>
        <dbReference type="EMBL" id="BEH03078.1"/>
    </source>
</evidence>
<name>A0AAN0K7J6_9ACTN</name>
<feature type="transmembrane region" description="Helical" evidence="1">
    <location>
        <begin position="32"/>
        <end position="53"/>
    </location>
</feature>
<feature type="transmembrane region" description="Helical" evidence="1">
    <location>
        <begin position="7"/>
        <end position="26"/>
    </location>
</feature>
<proteinExistence type="predicted"/>
<feature type="transmembrane region" description="Helical" evidence="1">
    <location>
        <begin position="99"/>
        <end position="118"/>
    </location>
</feature>
<dbReference type="Proteomes" id="UP001431656">
    <property type="component" value="Chromosome"/>
</dbReference>
<evidence type="ECO:0000256" key="1">
    <source>
        <dbReference type="SAM" id="Phobius"/>
    </source>
</evidence>
<dbReference type="RefSeq" id="WP_286265238.1">
    <property type="nucleotide sequence ID" value="NZ_AP028056.1"/>
</dbReference>
<organism evidence="2 3">
    <name type="scientific">Brooklawnia propionicigenes</name>
    <dbReference type="NCBI Taxonomy" id="3041175"/>
    <lineage>
        <taxon>Bacteria</taxon>
        <taxon>Bacillati</taxon>
        <taxon>Actinomycetota</taxon>
        <taxon>Actinomycetes</taxon>
        <taxon>Propionibacteriales</taxon>
        <taxon>Propionibacteriaceae</taxon>
        <taxon>Brooklawnia</taxon>
    </lineage>
</organism>
<accession>A0AAN0K7J6</accession>
<dbReference type="AlphaFoldDB" id="A0AAN0K7J6"/>
<dbReference type="KEGG" id="broo:brsh051_23590"/>
<keyword evidence="1" id="KW-1133">Transmembrane helix</keyword>